<protein>
    <submittedName>
        <fullName evidence="1">Uncharacterized protein</fullName>
    </submittedName>
</protein>
<comment type="caution">
    <text evidence="1">The sequence shown here is derived from an EMBL/GenBank/DDBJ whole genome shotgun (WGS) entry which is preliminary data.</text>
</comment>
<reference evidence="1" key="1">
    <citation type="journal article" date="2014" name="Int. J. Syst. Evol. Microbiol.">
        <title>Complete genome sequence of Corynebacterium casei LMG S-19264T (=DSM 44701T), isolated from a smear-ripened cheese.</title>
        <authorList>
            <consortium name="US DOE Joint Genome Institute (JGI-PGF)"/>
            <person name="Walter F."/>
            <person name="Albersmeier A."/>
            <person name="Kalinowski J."/>
            <person name="Ruckert C."/>
        </authorList>
    </citation>
    <scope>NUCLEOTIDE SEQUENCE</scope>
    <source>
        <strain evidence="1">CGMCC 1.16548</strain>
    </source>
</reference>
<reference evidence="1" key="2">
    <citation type="submission" date="2020-09" db="EMBL/GenBank/DDBJ databases">
        <authorList>
            <person name="Sun Q."/>
            <person name="Zhou Y."/>
        </authorList>
    </citation>
    <scope>NUCLEOTIDE SEQUENCE</scope>
    <source>
        <strain evidence="1">CGMCC 1.16548</strain>
    </source>
</reference>
<keyword evidence="2" id="KW-1185">Reference proteome</keyword>
<sequence length="123" mass="13172">MKVARTDLEVLVDRLPSKGTQIPVLVAESLSDAGEGSLQCPKCGRVEDMHFEQLELHSASGQRLAARAGGEDDGARITLSLGNDAQGAGRRNRLVLKFACLLCGERSVVSFLQHKGETLASVR</sequence>
<evidence type="ECO:0000313" key="1">
    <source>
        <dbReference type="EMBL" id="GHF14790.1"/>
    </source>
</evidence>
<accession>A0A8J3GQJ3</accession>
<organism evidence="1 2">
    <name type="scientific">Pseudolysinimonas yzui</name>
    <dbReference type="NCBI Taxonomy" id="2708254"/>
    <lineage>
        <taxon>Bacteria</taxon>
        <taxon>Bacillati</taxon>
        <taxon>Actinomycetota</taxon>
        <taxon>Actinomycetes</taxon>
        <taxon>Micrococcales</taxon>
        <taxon>Microbacteriaceae</taxon>
        <taxon>Pseudolysinimonas</taxon>
    </lineage>
</organism>
<dbReference type="EMBL" id="BNAI01000002">
    <property type="protein sequence ID" value="GHF14790.1"/>
    <property type="molecule type" value="Genomic_DNA"/>
</dbReference>
<evidence type="ECO:0000313" key="2">
    <source>
        <dbReference type="Proteomes" id="UP000617531"/>
    </source>
</evidence>
<dbReference type="AlphaFoldDB" id="A0A8J3GQJ3"/>
<name>A0A8J3GQJ3_9MICO</name>
<dbReference type="Proteomes" id="UP000617531">
    <property type="component" value="Unassembled WGS sequence"/>
</dbReference>
<proteinExistence type="predicted"/>
<gene>
    <name evidence="1" type="ORF">GCM10011600_14680</name>
</gene>